<feature type="coiled-coil region" evidence="1">
    <location>
        <begin position="184"/>
        <end position="211"/>
    </location>
</feature>
<sequence>MPKAQGYFENTFSIKRETIEYNEYIDVGGNPLTNINLTKNNKLKKISFADCPINQNLNIFSHLKNLEYLNINKTPFFGTLKVLSDSKLNDLKIKECSKIEGGWEFLPTTLKKIEKDQNNLFENLRDYQNNFPAWRKDHNFLLDRISKLEQQLIEQEKITNKVLKGKEQQEKQLANEKETFLTTANKLNNYISQLEEKLAETSINEQEAKIETPLKK</sequence>
<comment type="caution">
    <text evidence="2">The sequence shown here is derived from an EMBL/GenBank/DDBJ whole genome shotgun (WGS) entry which is preliminary data.</text>
</comment>
<protein>
    <submittedName>
        <fullName evidence="2">4791_t:CDS:1</fullName>
    </submittedName>
</protein>
<dbReference type="InterPro" id="IPR032675">
    <property type="entry name" value="LRR_dom_sf"/>
</dbReference>
<dbReference type="OrthoDB" id="10353443at2759"/>
<feature type="coiled-coil region" evidence="1">
    <location>
        <begin position="110"/>
        <end position="158"/>
    </location>
</feature>
<evidence type="ECO:0000313" key="3">
    <source>
        <dbReference type="Proteomes" id="UP001153678"/>
    </source>
</evidence>
<name>A0A9W4X4V4_9GLOM</name>
<organism evidence="2 3">
    <name type="scientific">Funneliformis geosporum</name>
    <dbReference type="NCBI Taxonomy" id="1117311"/>
    <lineage>
        <taxon>Eukaryota</taxon>
        <taxon>Fungi</taxon>
        <taxon>Fungi incertae sedis</taxon>
        <taxon>Mucoromycota</taxon>
        <taxon>Glomeromycotina</taxon>
        <taxon>Glomeromycetes</taxon>
        <taxon>Glomerales</taxon>
        <taxon>Glomeraceae</taxon>
        <taxon>Funneliformis</taxon>
    </lineage>
</organism>
<keyword evidence="1" id="KW-0175">Coiled coil</keyword>
<reference evidence="2" key="1">
    <citation type="submission" date="2022-08" db="EMBL/GenBank/DDBJ databases">
        <authorList>
            <person name="Kallberg Y."/>
            <person name="Tangrot J."/>
            <person name="Rosling A."/>
        </authorList>
    </citation>
    <scope>NUCLEOTIDE SEQUENCE</scope>
    <source>
        <strain evidence="2">Wild A</strain>
    </source>
</reference>
<evidence type="ECO:0000313" key="2">
    <source>
        <dbReference type="EMBL" id="CAI2186708.1"/>
    </source>
</evidence>
<dbReference type="SUPFAM" id="SSF52058">
    <property type="entry name" value="L domain-like"/>
    <property type="match status" value="1"/>
</dbReference>
<accession>A0A9W4X4V4</accession>
<proteinExistence type="predicted"/>
<dbReference type="Proteomes" id="UP001153678">
    <property type="component" value="Unassembled WGS sequence"/>
</dbReference>
<dbReference type="EMBL" id="CAMKVN010004281">
    <property type="protein sequence ID" value="CAI2186708.1"/>
    <property type="molecule type" value="Genomic_DNA"/>
</dbReference>
<dbReference type="AlphaFoldDB" id="A0A9W4X4V4"/>
<dbReference type="Gene3D" id="3.80.10.10">
    <property type="entry name" value="Ribonuclease Inhibitor"/>
    <property type="match status" value="1"/>
</dbReference>
<evidence type="ECO:0000256" key="1">
    <source>
        <dbReference type="SAM" id="Coils"/>
    </source>
</evidence>
<keyword evidence="3" id="KW-1185">Reference proteome</keyword>
<gene>
    <name evidence="2" type="ORF">FWILDA_LOCUS12712</name>
</gene>